<comment type="caution">
    <text evidence="5">The sequence shown here is derived from an EMBL/GenBank/DDBJ whole genome shotgun (WGS) entry which is preliminary data.</text>
</comment>
<feature type="compositionally biased region" description="Basic and acidic residues" evidence="3">
    <location>
        <begin position="431"/>
        <end position="441"/>
    </location>
</feature>
<dbReference type="PANTHER" id="PTHR11188">
    <property type="entry name" value="ARRESTIN DOMAIN CONTAINING PROTEIN"/>
    <property type="match status" value="1"/>
</dbReference>
<dbReference type="AlphaFoldDB" id="A0A9P8E0R3"/>
<evidence type="ECO:0000313" key="6">
    <source>
        <dbReference type="Proteomes" id="UP000779574"/>
    </source>
</evidence>
<dbReference type="Proteomes" id="UP000779574">
    <property type="component" value="Unassembled WGS sequence"/>
</dbReference>
<protein>
    <recommendedName>
        <fullName evidence="4">Arrestin-like N-terminal domain-containing protein</fullName>
    </recommendedName>
</protein>
<organism evidence="5 6">
    <name type="scientific">Aureobasidium melanogenum</name>
    <name type="common">Aureobasidium pullulans var. melanogenum</name>
    <dbReference type="NCBI Taxonomy" id="46634"/>
    <lineage>
        <taxon>Eukaryota</taxon>
        <taxon>Fungi</taxon>
        <taxon>Dikarya</taxon>
        <taxon>Ascomycota</taxon>
        <taxon>Pezizomycotina</taxon>
        <taxon>Dothideomycetes</taxon>
        <taxon>Dothideomycetidae</taxon>
        <taxon>Dothideales</taxon>
        <taxon>Saccotheciaceae</taxon>
        <taxon>Aureobasidium</taxon>
    </lineage>
</organism>
<evidence type="ECO:0000259" key="4">
    <source>
        <dbReference type="Pfam" id="PF00339"/>
    </source>
</evidence>
<dbReference type="GO" id="GO:0015031">
    <property type="term" value="P:protein transport"/>
    <property type="evidence" value="ECO:0007669"/>
    <property type="project" value="TreeGrafter"/>
</dbReference>
<comment type="similarity">
    <text evidence="1">Belongs to the arrestin family.</text>
</comment>
<gene>
    <name evidence="5" type="ORF">KCU76_g16843</name>
</gene>
<dbReference type="GO" id="GO:0005737">
    <property type="term" value="C:cytoplasm"/>
    <property type="evidence" value="ECO:0007669"/>
    <property type="project" value="TreeGrafter"/>
</dbReference>
<feature type="compositionally biased region" description="Basic and acidic residues" evidence="3">
    <location>
        <begin position="110"/>
        <end position="119"/>
    </location>
</feature>
<dbReference type="InterPro" id="IPR014752">
    <property type="entry name" value="Arrestin-like_C"/>
</dbReference>
<evidence type="ECO:0000313" key="5">
    <source>
        <dbReference type="EMBL" id="KAG9671718.1"/>
    </source>
</evidence>
<evidence type="ECO:0000256" key="1">
    <source>
        <dbReference type="ARBA" id="ARBA00005298"/>
    </source>
</evidence>
<accession>A0A9P8E0R3</accession>
<proteinExistence type="inferred from homology"/>
<dbReference type="SUPFAM" id="SSF81296">
    <property type="entry name" value="E set domains"/>
    <property type="match status" value="1"/>
</dbReference>
<name>A0A9P8E0R3_AURME</name>
<reference evidence="5" key="1">
    <citation type="journal article" date="2021" name="J Fungi (Basel)">
        <title>Virulence traits and population genomics of the black yeast Aureobasidium melanogenum.</title>
        <authorList>
            <person name="Cernosa A."/>
            <person name="Sun X."/>
            <person name="Gostincar C."/>
            <person name="Fang C."/>
            <person name="Gunde-Cimerman N."/>
            <person name="Song Z."/>
        </authorList>
    </citation>
    <scope>NUCLEOTIDE SEQUENCE</scope>
    <source>
        <strain evidence="5">EXF-9911</strain>
    </source>
</reference>
<feature type="region of interest" description="Disordered" evidence="3">
    <location>
        <begin position="110"/>
        <end position="131"/>
    </location>
</feature>
<sequence length="441" mass="49544">MSNYSSEDINIVVDSAPQGILGTFVPGQTVSGKVIYTPRGQVDINHVVIICKGINYTKITESNGNTSSTYREKIILFRDLDTIFRGPHTIPAGTYEWPFRFELPVRTDYSRKPRRKDEQYQLGDQDLPPTFKLASSNPEADVTYKLKVKVNPGNFIHTTTRTKELPVWCLSRIPLKPPVPLDSFSEGNGRYKSNSLRPTQHTFKEKMRHAFTSDATLRTPEINISVRFKMPRCVSATQYMPIELACKHTISGQNDPECPELVLDGCTFSLNTYTNVRAKGTGCDHHKSKKDTVVGHSIRGSQTLLPLDGSFVPIWEPIRLADMTSHPHNLVPSFRTWTIAMCYKMVVKIRIRHVQTGHIWKLESKFPFEILPGEVEVPAYSKQPTSSVEAGPSALYPPQLSSENQASSSSAAPPEFREDLAPPSYNSGDVWRTEPSSKRAY</sequence>
<feature type="non-terminal residue" evidence="5">
    <location>
        <position position="441"/>
    </location>
</feature>
<feature type="compositionally biased region" description="Low complexity" evidence="3">
    <location>
        <begin position="401"/>
        <end position="412"/>
    </location>
</feature>
<dbReference type="InterPro" id="IPR050357">
    <property type="entry name" value="Arrestin_domain-protein"/>
</dbReference>
<feature type="domain" description="Arrestin-like N-terminal" evidence="4">
    <location>
        <begin position="22"/>
        <end position="105"/>
    </location>
</feature>
<comment type="subunit">
    <text evidence="2">Interacts with hulA.</text>
</comment>
<dbReference type="InterPro" id="IPR014756">
    <property type="entry name" value="Ig_E-set"/>
</dbReference>
<dbReference type="PANTHER" id="PTHR11188:SF17">
    <property type="entry name" value="FI21816P1"/>
    <property type="match status" value="1"/>
</dbReference>
<feature type="region of interest" description="Disordered" evidence="3">
    <location>
        <begin position="382"/>
        <end position="441"/>
    </location>
</feature>
<evidence type="ECO:0000256" key="2">
    <source>
        <dbReference type="ARBA" id="ARBA00038766"/>
    </source>
</evidence>
<dbReference type="CDD" id="cd22952">
    <property type="entry name" value="ART10-like"/>
    <property type="match status" value="1"/>
</dbReference>
<dbReference type="EMBL" id="JAHFXF010001253">
    <property type="protein sequence ID" value="KAG9671718.1"/>
    <property type="molecule type" value="Genomic_DNA"/>
</dbReference>
<evidence type="ECO:0000256" key="3">
    <source>
        <dbReference type="SAM" id="MobiDB-lite"/>
    </source>
</evidence>
<reference evidence="5" key="2">
    <citation type="submission" date="2021-08" db="EMBL/GenBank/DDBJ databases">
        <authorList>
            <person name="Gostincar C."/>
            <person name="Sun X."/>
            <person name="Song Z."/>
            <person name="Gunde-Cimerman N."/>
        </authorList>
    </citation>
    <scope>NUCLEOTIDE SEQUENCE</scope>
    <source>
        <strain evidence="5">EXF-9911</strain>
    </source>
</reference>
<dbReference type="Gene3D" id="2.60.40.640">
    <property type="match status" value="1"/>
</dbReference>
<dbReference type="InterPro" id="IPR011021">
    <property type="entry name" value="Arrestin-like_N"/>
</dbReference>
<dbReference type="Pfam" id="PF00339">
    <property type="entry name" value="Arrestin_N"/>
    <property type="match status" value="1"/>
</dbReference>